<evidence type="ECO:0000313" key="2">
    <source>
        <dbReference type="Proteomes" id="UP000218615"/>
    </source>
</evidence>
<sequence>MILYYARIATLRWSLLEYVTKGLKVIQPKSHRQKVVSEAEKRGIDKEQVLCDFQHLKMQGEVYESKSGEIRYVF</sequence>
<dbReference type="EMBL" id="FZMP01000203">
    <property type="protein sequence ID" value="SNQ62015.1"/>
    <property type="molecule type" value="Genomic_DNA"/>
</dbReference>
<protein>
    <submittedName>
        <fullName evidence="1">Uncharacterized protein</fullName>
    </submittedName>
</protein>
<organism evidence="1 2">
    <name type="scientific">Candidatus Methanoperedens nitratireducens</name>
    <dbReference type="NCBI Taxonomy" id="1392998"/>
    <lineage>
        <taxon>Archaea</taxon>
        <taxon>Methanobacteriati</taxon>
        <taxon>Methanobacteriota</taxon>
        <taxon>Stenosarchaea group</taxon>
        <taxon>Methanomicrobia</taxon>
        <taxon>Methanosarcinales</taxon>
        <taxon>ANME-2 cluster</taxon>
        <taxon>Candidatus Methanoperedentaceae</taxon>
        <taxon>Candidatus Methanoperedens</taxon>
    </lineage>
</organism>
<dbReference type="AlphaFoldDB" id="A0A284VRU9"/>
<evidence type="ECO:0000313" key="1">
    <source>
        <dbReference type="EMBL" id="SNQ62015.1"/>
    </source>
</evidence>
<gene>
    <name evidence="1" type="ORF">MNV_560061</name>
</gene>
<name>A0A284VRU9_9EURY</name>
<proteinExistence type="predicted"/>
<reference evidence="2" key="1">
    <citation type="submission" date="2017-06" db="EMBL/GenBank/DDBJ databases">
        <authorList>
            <person name="Cremers G."/>
        </authorList>
    </citation>
    <scope>NUCLEOTIDE SEQUENCE [LARGE SCALE GENOMIC DNA]</scope>
</reference>
<dbReference type="InterPro" id="IPR036388">
    <property type="entry name" value="WH-like_DNA-bd_sf"/>
</dbReference>
<dbReference type="Gene3D" id="1.10.10.10">
    <property type="entry name" value="Winged helix-like DNA-binding domain superfamily/Winged helix DNA-binding domain"/>
    <property type="match status" value="1"/>
</dbReference>
<dbReference type="Proteomes" id="UP000218615">
    <property type="component" value="Unassembled WGS sequence"/>
</dbReference>
<accession>A0A284VRU9</accession>
<keyword evidence="2" id="KW-1185">Reference proteome</keyword>